<feature type="transmembrane region" description="Helical" evidence="1">
    <location>
        <begin position="390"/>
        <end position="408"/>
    </location>
</feature>
<keyword evidence="3" id="KW-1185">Reference proteome</keyword>
<feature type="transmembrane region" description="Helical" evidence="1">
    <location>
        <begin position="211"/>
        <end position="231"/>
    </location>
</feature>
<feature type="transmembrane region" description="Helical" evidence="1">
    <location>
        <begin position="358"/>
        <end position="378"/>
    </location>
</feature>
<feature type="transmembrane region" description="Helical" evidence="1">
    <location>
        <begin position="6"/>
        <end position="26"/>
    </location>
</feature>
<keyword evidence="1" id="KW-0472">Membrane</keyword>
<keyword evidence="1" id="KW-1133">Transmembrane helix</keyword>
<keyword evidence="1" id="KW-0812">Transmembrane</keyword>
<evidence type="ECO:0000313" key="2">
    <source>
        <dbReference type="EMBL" id="CRF33575.1"/>
    </source>
</evidence>
<evidence type="ECO:0000256" key="1">
    <source>
        <dbReference type="SAM" id="Phobius"/>
    </source>
</evidence>
<reference evidence="3" key="1">
    <citation type="submission" date="2015-04" db="EMBL/GenBank/DDBJ databases">
        <authorList>
            <person name="Mushtaq Mamoona"/>
        </authorList>
    </citation>
    <scope>NUCLEOTIDE SEQUENCE [LARGE SCALE GENOMIC DNA]</scope>
    <source>
        <strain evidence="3">AN4859/03</strain>
    </source>
</reference>
<protein>
    <recommendedName>
        <fullName evidence="4">Glycosyltransferase RgtA/B/C/D-like domain-containing protein</fullName>
    </recommendedName>
</protein>
<sequence>MKKNIAIYSAFIIPVILTIIIHIYAFPKAKADFDQFKQYDDMVSFYNNDTFPTVGTKMWSADADYTPRMPGGFYYIVYTLLYKITNENFVLSRVIFMILCLFILAIFLFWFYKRFGKYMASVLSALILCNAYLFFASIDIYNPNIMIYLSFILFILFCEYVIDGKYSYISALLMYPVIALMAQCHFGVFFSIVPTLIVYHIVRFKKLTKKYIVPLLLSVFISFLLYLPYLISEINNGFSNTLSMISFREGGKFVGLPQIYCMLIYPTTEMSIFYGRTNAILYFWFKNNPFLLFGGLMLLLTAVFSIYSFIYSTKKLLSKDYKVNDIIDIMLKESMILYLIYVPTTLFVFFIAKSKPGTFHYIYNVFALSFVPMLICIKNIEEGKLIKLKTILPILAILVSVAFSLQIVRSVNLYMKQYSYDNHKNLMEAIIKDANGNEFSLGSIRTLSTIAELYNLASDMYGISDKWNMNENAKLTYFIYNRDMYFFEGKWEDVKEGKNKPIPQNAVKIWGDEVLAVYKYIKE</sequence>
<proteinExistence type="predicted"/>
<feature type="transmembrane region" description="Helical" evidence="1">
    <location>
        <begin position="118"/>
        <end position="138"/>
    </location>
</feature>
<feature type="transmembrane region" description="Helical" evidence="1">
    <location>
        <begin position="90"/>
        <end position="112"/>
    </location>
</feature>
<evidence type="ECO:0000313" key="3">
    <source>
        <dbReference type="Proteomes" id="UP000043763"/>
    </source>
</evidence>
<dbReference type="AlphaFoldDB" id="A0A0G4K887"/>
<feature type="transmembrane region" description="Helical" evidence="1">
    <location>
        <begin position="145"/>
        <end position="162"/>
    </location>
</feature>
<feature type="transmembrane region" description="Helical" evidence="1">
    <location>
        <begin position="174"/>
        <end position="199"/>
    </location>
</feature>
<feature type="transmembrane region" description="Helical" evidence="1">
    <location>
        <begin position="334"/>
        <end position="352"/>
    </location>
</feature>
<organism evidence="2 3">
    <name type="scientific">Brachyspira suanatina</name>
    <dbReference type="NCBI Taxonomy" id="381802"/>
    <lineage>
        <taxon>Bacteria</taxon>
        <taxon>Pseudomonadati</taxon>
        <taxon>Spirochaetota</taxon>
        <taxon>Spirochaetia</taxon>
        <taxon>Brachyspirales</taxon>
        <taxon>Brachyspiraceae</taxon>
        <taxon>Brachyspira</taxon>
    </lineage>
</organism>
<evidence type="ECO:0008006" key="4">
    <source>
        <dbReference type="Google" id="ProtNLM"/>
    </source>
</evidence>
<name>A0A0G4K887_9SPIR</name>
<dbReference type="RefSeq" id="WP_048594756.1">
    <property type="nucleotide sequence ID" value="NZ_CVLB01000001.1"/>
</dbReference>
<feature type="transmembrane region" description="Helical" evidence="1">
    <location>
        <begin position="290"/>
        <end position="313"/>
    </location>
</feature>
<accession>A0A0G4K887</accession>
<dbReference type="EMBL" id="CVLB01000001">
    <property type="protein sequence ID" value="CRF33575.1"/>
    <property type="molecule type" value="Genomic_DNA"/>
</dbReference>
<gene>
    <name evidence="2" type="ORF">BRSU_1531</name>
</gene>
<dbReference type="OrthoDB" id="305412at2"/>
<dbReference type="Proteomes" id="UP000043763">
    <property type="component" value="Unassembled WGS sequence"/>
</dbReference>